<keyword evidence="5 10" id="KW-0812">Transmembrane</keyword>
<keyword evidence="8" id="KW-0333">Golgi apparatus</keyword>
<proteinExistence type="inferred from homology"/>
<dbReference type="RefSeq" id="XP_024663227.1">
    <property type="nucleotide sequence ID" value="XM_024807459.1"/>
</dbReference>
<organism evidence="11 12">
    <name type="scientific">Wickerhamiella sorbophila</name>
    <dbReference type="NCBI Taxonomy" id="45607"/>
    <lineage>
        <taxon>Eukaryota</taxon>
        <taxon>Fungi</taxon>
        <taxon>Dikarya</taxon>
        <taxon>Ascomycota</taxon>
        <taxon>Saccharomycotina</taxon>
        <taxon>Dipodascomycetes</taxon>
        <taxon>Dipodascales</taxon>
        <taxon>Trichomonascaceae</taxon>
        <taxon>Wickerhamiella</taxon>
    </lineage>
</organism>
<keyword evidence="9 10" id="KW-0472">Membrane</keyword>
<dbReference type="OrthoDB" id="430354at2759"/>
<dbReference type="PANTHER" id="PTHR31646">
    <property type="entry name" value="ALPHA-1,2-MANNOSYLTRANSFERASE MNN2"/>
    <property type="match status" value="1"/>
</dbReference>
<comment type="caution">
    <text evidence="11">The sequence shown here is derived from an EMBL/GenBank/DDBJ whole genome shotgun (WGS) entry which is preliminary data.</text>
</comment>
<sequence length="345" mass="38788">MNKLNSSKYTVIGGGLLIGSLIVSLVLFVSRIDQVDINNIRLMHQQRLTKQERNIAKFASDHLASIYASKPASEDLEEVKWTAHKYAVSLSESAPQELYESGRAVVLTATTESMPDLLIYIQWLRMREADIPIEVYLPDWSHYEPDLCADMLPGLDIECRVLTDIYGEYLLRNSDYKPSTKYLAMLASKYDDVVYYEPFSLPLSSPHSVLGADAFNNTGLVLLGTGEQARFEAGDIDVETCDPSQIFLSKSSHLSTLLLAAYYEMWSLSYNVPSAAAKILANDFRFAENKENAFVLDDKVIAWHPGALSFEPGRHFGKLVDIERLLNTDVDIEFILCDIARHLAF</sequence>
<keyword evidence="12" id="KW-1185">Reference proteome</keyword>
<name>A0A2T0FE63_9ASCO</name>
<evidence type="ECO:0000256" key="9">
    <source>
        <dbReference type="ARBA" id="ARBA00023136"/>
    </source>
</evidence>
<dbReference type="GeneID" id="36514650"/>
<dbReference type="AlphaFoldDB" id="A0A2T0FE63"/>
<feature type="transmembrane region" description="Helical" evidence="10">
    <location>
        <begin position="9"/>
        <end position="29"/>
    </location>
</feature>
<dbReference type="Pfam" id="PF11051">
    <property type="entry name" value="Mannosyl_trans3"/>
    <property type="match status" value="1"/>
</dbReference>
<dbReference type="PANTHER" id="PTHR31646:SF1">
    <property type="entry name" value="ALPHA-1,2-MANNOSYLTRANSFERASE MNN2"/>
    <property type="match status" value="1"/>
</dbReference>
<evidence type="ECO:0000256" key="7">
    <source>
        <dbReference type="ARBA" id="ARBA00022989"/>
    </source>
</evidence>
<dbReference type="STRING" id="45607.A0A2T0FE63"/>
<dbReference type="EMBL" id="NDIQ01000001">
    <property type="protein sequence ID" value="PRT53281.1"/>
    <property type="molecule type" value="Genomic_DNA"/>
</dbReference>
<dbReference type="Proteomes" id="UP000238350">
    <property type="component" value="Unassembled WGS sequence"/>
</dbReference>
<gene>
    <name evidence="11" type="ORF">B9G98_00901</name>
</gene>
<comment type="pathway">
    <text evidence="2">Protein modification; protein glycosylation.</text>
</comment>
<evidence type="ECO:0000256" key="8">
    <source>
        <dbReference type="ARBA" id="ARBA00023034"/>
    </source>
</evidence>
<evidence type="ECO:0000256" key="4">
    <source>
        <dbReference type="ARBA" id="ARBA00022679"/>
    </source>
</evidence>
<evidence type="ECO:0000256" key="1">
    <source>
        <dbReference type="ARBA" id="ARBA00004323"/>
    </source>
</evidence>
<dbReference type="GO" id="GO:0000139">
    <property type="term" value="C:Golgi membrane"/>
    <property type="evidence" value="ECO:0007669"/>
    <property type="project" value="UniProtKB-SubCell"/>
</dbReference>
<accession>A0A2T0FE63</accession>
<dbReference type="InterPro" id="IPR022751">
    <property type="entry name" value="Alpha_mannosyltransferase"/>
</dbReference>
<comment type="subcellular location">
    <subcellularLocation>
        <location evidence="1">Golgi apparatus membrane</location>
        <topology evidence="1">Single-pass type II membrane protein</topology>
    </subcellularLocation>
</comment>
<evidence type="ECO:0000256" key="2">
    <source>
        <dbReference type="ARBA" id="ARBA00004922"/>
    </source>
</evidence>
<evidence type="ECO:0000256" key="6">
    <source>
        <dbReference type="ARBA" id="ARBA00022968"/>
    </source>
</evidence>
<reference evidence="11 12" key="1">
    <citation type="submission" date="2017-04" db="EMBL/GenBank/DDBJ databases">
        <title>Genome sequencing of [Candida] sorbophila.</title>
        <authorList>
            <person name="Ahn J.O."/>
        </authorList>
    </citation>
    <scope>NUCLEOTIDE SEQUENCE [LARGE SCALE GENOMIC DNA]</scope>
    <source>
        <strain evidence="11 12">DS02</strain>
    </source>
</reference>
<evidence type="ECO:0000256" key="3">
    <source>
        <dbReference type="ARBA" id="ARBA00009105"/>
    </source>
</evidence>
<keyword evidence="4 11" id="KW-0808">Transferase</keyword>
<comment type="similarity">
    <text evidence="3">Belongs to the MNN1/MNT family.</text>
</comment>
<keyword evidence="7 10" id="KW-1133">Transmembrane helix</keyword>
<evidence type="ECO:0000256" key="5">
    <source>
        <dbReference type="ARBA" id="ARBA00022692"/>
    </source>
</evidence>
<evidence type="ECO:0000313" key="11">
    <source>
        <dbReference type="EMBL" id="PRT53281.1"/>
    </source>
</evidence>
<protein>
    <submittedName>
        <fullName evidence="11">Alpha-1,2-mannosyltransferase MNN21</fullName>
    </submittedName>
</protein>
<keyword evidence="11" id="KW-0328">Glycosyltransferase</keyword>
<evidence type="ECO:0000313" key="12">
    <source>
        <dbReference type="Proteomes" id="UP000238350"/>
    </source>
</evidence>
<evidence type="ECO:0000256" key="10">
    <source>
        <dbReference type="SAM" id="Phobius"/>
    </source>
</evidence>
<dbReference type="GO" id="GO:0046354">
    <property type="term" value="P:mannan biosynthetic process"/>
    <property type="evidence" value="ECO:0007669"/>
    <property type="project" value="TreeGrafter"/>
</dbReference>
<keyword evidence="6" id="KW-0735">Signal-anchor</keyword>
<dbReference type="GO" id="GO:0000026">
    <property type="term" value="F:alpha-1,2-mannosyltransferase activity"/>
    <property type="evidence" value="ECO:0007669"/>
    <property type="project" value="TreeGrafter"/>
</dbReference>